<evidence type="ECO:0000256" key="1">
    <source>
        <dbReference type="ARBA" id="ARBA00000085"/>
    </source>
</evidence>
<keyword evidence="4" id="KW-0808">Transferase</keyword>
<protein>
    <recommendedName>
        <fullName evidence="2">histidine kinase</fullName>
        <ecNumber evidence="2">2.7.13.3</ecNumber>
    </recommendedName>
</protein>
<dbReference type="Proteomes" id="UP000176504">
    <property type="component" value="Unassembled WGS sequence"/>
</dbReference>
<dbReference type="CDD" id="cd00075">
    <property type="entry name" value="HATPase"/>
    <property type="match status" value="1"/>
</dbReference>
<feature type="domain" description="Histidine kinase" evidence="8">
    <location>
        <begin position="122"/>
        <end position="338"/>
    </location>
</feature>
<evidence type="ECO:0000256" key="3">
    <source>
        <dbReference type="ARBA" id="ARBA00022553"/>
    </source>
</evidence>
<comment type="caution">
    <text evidence="9">The sequence shown here is derived from an EMBL/GenBank/DDBJ whole genome shotgun (WGS) entry which is preliminary data.</text>
</comment>
<dbReference type="GO" id="GO:0004721">
    <property type="term" value="F:phosphoprotein phosphatase activity"/>
    <property type="evidence" value="ECO:0007669"/>
    <property type="project" value="TreeGrafter"/>
</dbReference>
<evidence type="ECO:0000256" key="6">
    <source>
        <dbReference type="ARBA" id="ARBA00023012"/>
    </source>
</evidence>
<dbReference type="SMART" id="SM00387">
    <property type="entry name" value="HATPase_c"/>
    <property type="match status" value="1"/>
</dbReference>
<dbReference type="InterPro" id="IPR004358">
    <property type="entry name" value="Sig_transdc_His_kin-like_C"/>
</dbReference>
<dbReference type="PROSITE" id="PS50109">
    <property type="entry name" value="HIS_KIN"/>
    <property type="match status" value="1"/>
</dbReference>
<evidence type="ECO:0000313" key="9">
    <source>
        <dbReference type="EMBL" id="OGC55108.1"/>
    </source>
</evidence>
<evidence type="ECO:0000256" key="7">
    <source>
        <dbReference type="SAM" id="Phobius"/>
    </source>
</evidence>
<dbReference type="EMBL" id="MEVI01000003">
    <property type="protein sequence ID" value="OGC55108.1"/>
    <property type="molecule type" value="Genomic_DNA"/>
</dbReference>
<dbReference type="SMART" id="SM00388">
    <property type="entry name" value="HisKA"/>
    <property type="match status" value="1"/>
</dbReference>
<dbReference type="InterPro" id="IPR003661">
    <property type="entry name" value="HisK_dim/P_dom"/>
</dbReference>
<evidence type="ECO:0000256" key="4">
    <source>
        <dbReference type="ARBA" id="ARBA00022679"/>
    </source>
</evidence>
<keyword evidence="6" id="KW-0902">Two-component regulatory system</keyword>
<sequence length="341" mass="38372">MFKSARIKLTLWYLAIIMLITLAFSSFVYIGVDRATRHALEGQRRRFERRFTQLNTPFGFPRGTPMLDAETLAEIRSRTLATLLVINGAVLIISATSGYFLAGRTLKPIEEMVERQKRFISDAAHEIKTPLTSMKTGLEVTLRSESLTVKEAKKALGSAIEEVDKLHKFTGKLLKQSRYQNGNNAKKETVNLQEVLAHVVKKLKPQADKRGEVLVLTGTDLKITGDKDELEELFINLIENSIKYNKANKPVTISLSSEKNYAKVSIEDFGKGIPEEDLPHIFEPFYRADKSRKDSQHEGYGLGLTIAKEIVERHHGEILVVSKKNNGAKFTVKLPLSNFSV</sequence>
<keyword evidence="7" id="KW-1133">Transmembrane helix</keyword>
<dbReference type="Pfam" id="PF00512">
    <property type="entry name" value="HisKA"/>
    <property type="match status" value="1"/>
</dbReference>
<dbReference type="GO" id="GO:0000155">
    <property type="term" value="F:phosphorelay sensor kinase activity"/>
    <property type="evidence" value="ECO:0007669"/>
    <property type="project" value="InterPro"/>
</dbReference>
<dbReference type="InterPro" id="IPR036890">
    <property type="entry name" value="HATPase_C_sf"/>
</dbReference>
<keyword evidence="7" id="KW-0472">Membrane</keyword>
<evidence type="ECO:0000256" key="5">
    <source>
        <dbReference type="ARBA" id="ARBA00022777"/>
    </source>
</evidence>
<accession>A0A1F4VDR2</accession>
<dbReference type="GO" id="GO:0005886">
    <property type="term" value="C:plasma membrane"/>
    <property type="evidence" value="ECO:0007669"/>
    <property type="project" value="TreeGrafter"/>
</dbReference>
<evidence type="ECO:0000256" key="2">
    <source>
        <dbReference type="ARBA" id="ARBA00012438"/>
    </source>
</evidence>
<dbReference type="CDD" id="cd00082">
    <property type="entry name" value="HisKA"/>
    <property type="match status" value="1"/>
</dbReference>
<dbReference type="PANTHER" id="PTHR45453">
    <property type="entry name" value="PHOSPHATE REGULON SENSOR PROTEIN PHOR"/>
    <property type="match status" value="1"/>
</dbReference>
<dbReference type="InterPro" id="IPR005467">
    <property type="entry name" value="His_kinase_dom"/>
</dbReference>
<dbReference type="FunFam" id="3.30.565.10:FF:000006">
    <property type="entry name" value="Sensor histidine kinase WalK"/>
    <property type="match status" value="1"/>
</dbReference>
<dbReference type="SUPFAM" id="SSF47384">
    <property type="entry name" value="Homodimeric domain of signal transducing histidine kinase"/>
    <property type="match status" value="1"/>
</dbReference>
<dbReference type="InterPro" id="IPR050351">
    <property type="entry name" value="BphY/WalK/GraS-like"/>
</dbReference>
<reference evidence="9 10" key="1">
    <citation type="journal article" date="2016" name="Nat. Commun.">
        <title>Thousands of microbial genomes shed light on interconnected biogeochemical processes in an aquifer system.</title>
        <authorList>
            <person name="Anantharaman K."/>
            <person name="Brown C.T."/>
            <person name="Hug L.A."/>
            <person name="Sharon I."/>
            <person name="Castelle C.J."/>
            <person name="Probst A.J."/>
            <person name="Thomas B.C."/>
            <person name="Singh A."/>
            <person name="Wilkins M.J."/>
            <person name="Karaoz U."/>
            <person name="Brodie E.L."/>
            <person name="Williams K.H."/>
            <person name="Hubbard S.S."/>
            <person name="Banfield J.F."/>
        </authorList>
    </citation>
    <scope>NUCLEOTIDE SEQUENCE [LARGE SCALE GENOMIC DNA]</scope>
</reference>
<dbReference type="EC" id="2.7.13.3" evidence="2"/>
<keyword evidence="5" id="KW-0418">Kinase</keyword>
<organism evidence="9 10">
    <name type="scientific">candidate division WWE3 bacterium RIFCSPLOWO2_01_FULL_41_18</name>
    <dbReference type="NCBI Taxonomy" id="1802625"/>
    <lineage>
        <taxon>Bacteria</taxon>
        <taxon>Katanobacteria</taxon>
    </lineage>
</organism>
<keyword evidence="3" id="KW-0597">Phosphoprotein</keyword>
<gene>
    <name evidence="9" type="ORF">A3A78_03975</name>
</gene>
<dbReference type="SUPFAM" id="SSF55874">
    <property type="entry name" value="ATPase domain of HSP90 chaperone/DNA topoisomerase II/histidine kinase"/>
    <property type="match status" value="1"/>
</dbReference>
<feature type="transmembrane region" description="Helical" evidence="7">
    <location>
        <begin position="12"/>
        <end position="32"/>
    </location>
</feature>
<dbReference type="Pfam" id="PF02518">
    <property type="entry name" value="HATPase_c"/>
    <property type="match status" value="1"/>
</dbReference>
<comment type="catalytic activity">
    <reaction evidence="1">
        <text>ATP + protein L-histidine = ADP + protein N-phospho-L-histidine.</text>
        <dbReference type="EC" id="2.7.13.3"/>
    </reaction>
</comment>
<dbReference type="PRINTS" id="PR00344">
    <property type="entry name" value="BCTRLSENSOR"/>
</dbReference>
<dbReference type="InterPro" id="IPR003594">
    <property type="entry name" value="HATPase_dom"/>
</dbReference>
<proteinExistence type="predicted"/>
<dbReference type="GO" id="GO:0016036">
    <property type="term" value="P:cellular response to phosphate starvation"/>
    <property type="evidence" value="ECO:0007669"/>
    <property type="project" value="TreeGrafter"/>
</dbReference>
<feature type="transmembrane region" description="Helical" evidence="7">
    <location>
        <begin position="80"/>
        <end position="102"/>
    </location>
</feature>
<dbReference type="Gene3D" id="3.30.565.10">
    <property type="entry name" value="Histidine kinase-like ATPase, C-terminal domain"/>
    <property type="match status" value="1"/>
</dbReference>
<name>A0A1F4VDR2_UNCKA</name>
<evidence type="ECO:0000313" key="10">
    <source>
        <dbReference type="Proteomes" id="UP000176504"/>
    </source>
</evidence>
<dbReference type="Gene3D" id="1.10.287.130">
    <property type="match status" value="1"/>
</dbReference>
<dbReference type="AlphaFoldDB" id="A0A1F4VDR2"/>
<evidence type="ECO:0000259" key="8">
    <source>
        <dbReference type="PROSITE" id="PS50109"/>
    </source>
</evidence>
<dbReference type="PANTHER" id="PTHR45453:SF1">
    <property type="entry name" value="PHOSPHATE REGULON SENSOR PROTEIN PHOR"/>
    <property type="match status" value="1"/>
</dbReference>
<keyword evidence="7" id="KW-0812">Transmembrane</keyword>
<dbReference type="InterPro" id="IPR036097">
    <property type="entry name" value="HisK_dim/P_sf"/>
</dbReference>